<feature type="domain" description="AMP-dependent synthetase/ligase" evidence="1">
    <location>
        <begin position="25"/>
        <end position="384"/>
    </location>
</feature>
<dbReference type="GO" id="GO:0016878">
    <property type="term" value="F:acid-thiol ligase activity"/>
    <property type="evidence" value="ECO:0007669"/>
    <property type="project" value="UniProtKB-ARBA"/>
</dbReference>
<keyword evidence="3" id="KW-0436">Ligase</keyword>
<dbReference type="InterPro" id="IPR020845">
    <property type="entry name" value="AMP-binding_CS"/>
</dbReference>
<evidence type="ECO:0000313" key="5">
    <source>
        <dbReference type="Proteomes" id="UP000562045"/>
    </source>
</evidence>
<organism evidence="3 5">
    <name type="scientific">Nocardioides aromaticivorans</name>
    <dbReference type="NCBI Taxonomy" id="200618"/>
    <lineage>
        <taxon>Bacteria</taxon>
        <taxon>Bacillati</taxon>
        <taxon>Actinomycetota</taxon>
        <taxon>Actinomycetes</taxon>
        <taxon>Propionibacteriales</taxon>
        <taxon>Nocardioidaceae</taxon>
        <taxon>Nocardioides</taxon>
    </lineage>
</organism>
<protein>
    <submittedName>
        <fullName evidence="3">Acyl-CoA synthetase (AMP-forming)/AMP-acid ligase II</fullName>
    </submittedName>
</protein>
<evidence type="ECO:0000259" key="1">
    <source>
        <dbReference type="Pfam" id="PF00501"/>
    </source>
</evidence>
<dbReference type="EMBL" id="JACBZM010000001">
    <property type="protein sequence ID" value="NYI45754.1"/>
    <property type="molecule type" value="Genomic_DNA"/>
</dbReference>
<evidence type="ECO:0000313" key="6">
    <source>
        <dbReference type="Proteomes" id="UP000662818"/>
    </source>
</evidence>
<evidence type="ECO:0000313" key="4">
    <source>
        <dbReference type="EMBL" id="QSR28440.1"/>
    </source>
</evidence>
<dbReference type="InterPro" id="IPR050237">
    <property type="entry name" value="ATP-dep_AMP-bd_enzyme"/>
</dbReference>
<dbReference type="SUPFAM" id="SSF56801">
    <property type="entry name" value="Acetyl-CoA synthetase-like"/>
    <property type="match status" value="1"/>
</dbReference>
<dbReference type="Pfam" id="PF00501">
    <property type="entry name" value="AMP-binding"/>
    <property type="match status" value="1"/>
</dbReference>
<proteinExistence type="predicted"/>
<dbReference type="Gene3D" id="3.40.50.12780">
    <property type="entry name" value="N-terminal domain of ligase-like"/>
    <property type="match status" value="1"/>
</dbReference>
<dbReference type="PANTHER" id="PTHR43767">
    <property type="entry name" value="LONG-CHAIN-FATTY-ACID--COA LIGASE"/>
    <property type="match status" value="1"/>
</dbReference>
<dbReference type="Gene3D" id="3.30.300.30">
    <property type="match status" value="1"/>
</dbReference>
<dbReference type="RefSeq" id="WP_179649421.1">
    <property type="nucleotide sequence ID" value="NZ_CP022295.1"/>
</dbReference>
<dbReference type="EMBL" id="CP022295">
    <property type="protein sequence ID" value="QSR28440.1"/>
    <property type="molecule type" value="Genomic_DNA"/>
</dbReference>
<dbReference type="PANTHER" id="PTHR43767:SF1">
    <property type="entry name" value="NONRIBOSOMAL PEPTIDE SYNTHASE PES1 (EUROFUNG)-RELATED"/>
    <property type="match status" value="1"/>
</dbReference>
<name>A0A7Y9ZHW1_9ACTN</name>
<dbReference type="PROSITE" id="PS00455">
    <property type="entry name" value="AMP_BINDING"/>
    <property type="match status" value="1"/>
</dbReference>
<accession>A0A7Y9ZHW1</accession>
<dbReference type="Proteomes" id="UP000562045">
    <property type="component" value="Unassembled WGS sequence"/>
</dbReference>
<evidence type="ECO:0000259" key="2">
    <source>
        <dbReference type="Pfam" id="PF13193"/>
    </source>
</evidence>
<reference evidence="4 6" key="1">
    <citation type="submission" date="2017-06" db="EMBL/GenBank/DDBJ databases">
        <title>Complete Genome Sequence of the Soil Carbazole-Degrading Bacterium Nocardioides aromaticivorans IC177.</title>
        <authorList>
            <person name="Vejarano F."/>
            <person name="Suzuki-Minakuchi C."/>
            <person name="Ohtsubo Y."/>
            <person name="Tsuda M."/>
            <person name="Okada K."/>
            <person name="Nojiri H."/>
        </authorList>
    </citation>
    <scope>NUCLEOTIDE SEQUENCE [LARGE SCALE GENOMIC DNA]</scope>
    <source>
        <strain evidence="4 6">IC177</strain>
    </source>
</reference>
<sequence>MTTAKIELNEFQASLRGLSMPAALDRAAAIHGSRLAITHIEGGGPSVTWAEFRDQVSRLRSGLQQLGVRAGDKVGVQLRNQLEFPLTWFAVAEIGAAVVPLNPKYTARECAFVLEDSGASWLVVASDIVQTYVDDGQLTAPVERERIVVVGDRSSIAPGFEDLRAFGELASAEVTPLADYPDQDTVVNIQFTSGTTGLPKGCLLTHRYWIELGVWGSGLYHSERILADHPFYYMQNQGYLMNALAGGGAIYVTAGMSRRKFMDWLVDHEIDMAWIDEGLLDEPVSDKDRRLKLRRAPVAAVPPEELAKLEERFGLLARDFYASTEVGCGTVVPWDRADLAAKGSMGLCFPTRESKIVDENLEEVPPGRSGELCIRGEGMMLGYHNRPEVNAELFLPGGWFRTGDVVRKGADGAHYYEGRLKDMISRSGENIASAEVEYQLLTMPEIDDVGVIPVPDPDRGEEVKAIVVLKAGADVTHVAVVDWARRGLAQFKIPRYVEFRSELPYTASGKVHKAGLKQEAPFNAATVDVTGSGSRTVQGAS</sequence>
<feature type="domain" description="AMP-binding enzyme C-terminal" evidence="2">
    <location>
        <begin position="435"/>
        <end position="510"/>
    </location>
</feature>
<reference evidence="3 5" key="2">
    <citation type="submission" date="2020-07" db="EMBL/GenBank/DDBJ databases">
        <title>Sequencing the genomes of 1000 actinobacteria strains.</title>
        <authorList>
            <person name="Klenk H.-P."/>
        </authorList>
    </citation>
    <scope>NUCLEOTIDE SEQUENCE [LARGE SCALE GENOMIC DNA]</scope>
    <source>
        <strain evidence="3 5">DSM 15131</strain>
    </source>
</reference>
<gene>
    <name evidence="3" type="ORF">BJ993_002834</name>
    <name evidence="4" type="ORF">CFH99_22710</name>
</gene>
<dbReference type="InterPro" id="IPR045851">
    <property type="entry name" value="AMP-bd_C_sf"/>
</dbReference>
<dbReference type="Proteomes" id="UP000662818">
    <property type="component" value="Chromosome"/>
</dbReference>
<keyword evidence="6" id="KW-1185">Reference proteome</keyword>
<dbReference type="InterPro" id="IPR000873">
    <property type="entry name" value="AMP-dep_synth/lig_dom"/>
</dbReference>
<evidence type="ECO:0000313" key="3">
    <source>
        <dbReference type="EMBL" id="NYI45754.1"/>
    </source>
</evidence>
<dbReference type="InterPro" id="IPR025110">
    <property type="entry name" value="AMP-bd_C"/>
</dbReference>
<dbReference type="Pfam" id="PF13193">
    <property type="entry name" value="AMP-binding_C"/>
    <property type="match status" value="1"/>
</dbReference>
<dbReference type="AlphaFoldDB" id="A0A7Y9ZHW1"/>
<dbReference type="InterPro" id="IPR042099">
    <property type="entry name" value="ANL_N_sf"/>
</dbReference>